<evidence type="ECO:0000313" key="4">
    <source>
        <dbReference type="Proteomes" id="UP001479606"/>
    </source>
</evidence>
<proteinExistence type="predicted"/>
<dbReference type="InterPro" id="IPR036378">
    <property type="entry name" value="FAS1_dom_sf"/>
</dbReference>
<evidence type="ECO:0000259" key="2">
    <source>
        <dbReference type="PROSITE" id="PS50213"/>
    </source>
</evidence>
<dbReference type="PANTHER" id="PTHR10900">
    <property type="entry name" value="PERIOSTIN-RELATED"/>
    <property type="match status" value="1"/>
</dbReference>
<dbReference type="SUPFAM" id="SSF82153">
    <property type="entry name" value="FAS1 domain"/>
    <property type="match status" value="2"/>
</dbReference>
<feature type="domain" description="FAS1" evidence="2">
    <location>
        <begin position="29"/>
        <end position="186"/>
    </location>
</feature>
<dbReference type="RefSeq" id="WP_342296747.1">
    <property type="nucleotide sequence ID" value="NZ_JBCEVZ010000010.1"/>
</dbReference>
<feature type="chain" id="PRO_5047260795" evidence="1">
    <location>
        <begin position="24"/>
        <end position="344"/>
    </location>
</feature>
<reference evidence="3 4" key="1">
    <citation type="journal article" date="2018" name="Arch. Microbiol.">
        <title>Hymenobacter segetis sp. nov., isolated from soil.</title>
        <authorList>
            <person name="Ten L.N."/>
            <person name="Lim S.J."/>
            <person name="Kim B.O."/>
            <person name="Kang I.K."/>
            <person name="Jung H.Y."/>
        </authorList>
    </citation>
    <scope>NUCLEOTIDE SEQUENCE [LARGE SCALE GENOMIC DNA]</scope>
    <source>
        <strain evidence="3 4">S7-3-11</strain>
    </source>
</reference>
<dbReference type="SMART" id="SM00554">
    <property type="entry name" value="FAS1"/>
    <property type="match status" value="2"/>
</dbReference>
<accession>A0ABU9LUU0</accession>
<feature type="signal peptide" evidence="1">
    <location>
        <begin position="1"/>
        <end position="23"/>
    </location>
</feature>
<keyword evidence="4" id="KW-1185">Reference proteome</keyword>
<dbReference type="EMBL" id="JBCEVZ010000010">
    <property type="protein sequence ID" value="MEL5993861.1"/>
    <property type="molecule type" value="Genomic_DNA"/>
</dbReference>
<name>A0ABU9LUU0_9BACT</name>
<feature type="domain" description="FAS1" evidence="2">
    <location>
        <begin position="198"/>
        <end position="342"/>
    </location>
</feature>
<gene>
    <name evidence="3" type="ORF">AAFH49_06545</name>
</gene>
<dbReference type="Proteomes" id="UP001479606">
    <property type="component" value="Unassembled WGS sequence"/>
</dbReference>
<evidence type="ECO:0000313" key="3">
    <source>
        <dbReference type="EMBL" id="MEL5993861.1"/>
    </source>
</evidence>
<dbReference type="InterPro" id="IPR000782">
    <property type="entry name" value="FAS1_domain"/>
</dbReference>
<protein>
    <submittedName>
        <fullName evidence="3">Fasciclin domain-containing protein</fullName>
    </submittedName>
</protein>
<sequence length="344" mass="35572">MKKYFPIKAGLLALGLLAVNSCAKNKEVEPSITNIAVTNPDFQELEDAAIRGNVAVLLGNKNTDPASGGNFTVFAPTNAAFSRLGLNTAQDLGALQQSFLQNTLYYHVFSGLLPGSALTPGSSPSPGVFTTKLIPATATTPAIQPVTPTRRIIRRADGTLYVNGSKILGTDVKAANGLIHPIDKVLLATGGNVVQSAIALQTAQVFVKPELTFLVAAVVKCNLAGLLSAAGPYTVFAPTDQAFIDAGIPSVDAINNMNATQVAALTGILANHVLAGSLGDKFTPELPDGTSVTSFGTGSLQLGTFTNGVLTVKSRGITTPANMVIPDVQCTNGVVHVIDRVLLP</sequence>
<comment type="caution">
    <text evidence="3">The sequence shown here is derived from an EMBL/GenBank/DDBJ whole genome shotgun (WGS) entry which is preliminary data.</text>
</comment>
<dbReference type="PANTHER" id="PTHR10900:SF77">
    <property type="entry name" value="FI19380P1"/>
    <property type="match status" value="1"/>
</dbReference>
<keyword evidence="1" id="KW-0732">Signal</keyword>
<organism evidence="3 4">
    <name type="scientific">Hymenobacter segetis</name>
    <dbReference type="NCBI Taxonomy" id="2025509"/>
    <lineage>
        <taxon>Bacteria</taxon>
        <taxon>Pseudomonadati</taxon>
        <taxon>Bacteroidota</taxon>
        <taxon>Cytophagia</taxon>
        <taxon>Cytophagales</taxon>
        <taxon>Hymenobacteraceae</taxon>
        <taxon>Hymenobacter</taxon>
    </lineage>
</organism>
<dbReference type="Gene3D" id="2.30.180.10">
    <property type="entry name" value="FAS1 domain"/>
    <property type="match status" value="2"/>
</dbReference>
<evidence type="ECO:0000256" key="1">
    <source>
        <dbReference type="SAM" id="SignalP"/>
    </source>
</evidence>
<dbReference type="Pfam" id="PF02469">
    <property type="entry name" value="Fasciclin"/>
    <property type="match status" value="2"/>
</dbReference>
<dbReference type="PROSITE" id="PS50213">
    <property type="entry name" value="FAS1"/>
    <property type="match status" value="2"/>
</dbReference>
<dbReference type="InterPro" id="IPR050904">
    <property type="entry name" value="Adhesion/Biosynth-related"/>
</dbReference>